<evidence type="ECO:0008006" key="9">
    <source>
        <dbReference type="Google" id="ProtNLM"/>
    </source>
</evidence>
<dbReference type="GO" id="GO:0007165">
    <property type="term" value="P:signal transduction"/>
    <property type="evidence" value="ECO:0007669"/>
    <property type="project" value="InterPro"/>
</dbReference>
<dbReference type="PANTHER" id="PTHR23176">
    <property type="entry name" value="RHO/RAC/CDC GTPASE-ACTIVATING PROTEIN"/>
    <property type="match status" value="1"/>
</dbReference>
<dbReference type="STRING" id="763406.A0A1E3NEJ8"/>
<dbReference type="PROSITE" id="PS50238">
    <property type="entry name" value="RHOGAP"/>
    <property type="match status" value="1"/>
</dbReference>
<dbReference type="InterPro" id="IPR027267">
    <property type="entry name" value="AH/BAR_dom_sf"/>
</dbReference>
<evidence type="ECO:0000256" key="3">
    <source>
        <dbReference type="SAM" id="Coils"/>
    </source>
</evidence>
<dbReference type="GO" id="GO:0005096">
    <property type="term" value="F:GTPase activator activity"/>
    <property type="evidence" value="ECO:0007669"/>
    <property type="project" value="UniProtKB-KW"/>
</dbReference>
<keyword evidence="8" id="KW-1185">Reference proteome</keyword>
<feature type="domain" description="F-BAR" evidence="6">
    <location>
        <begin position="16"/>
        <end position="282"/>
    </location>
</feature>
<dbReference type="InterPro" id="IPR008936">
    <property type="entry name" value="Rho_GTPase_activation_prot"/>
</dbReference>
<feature type="compositionally biased region" description="Low complexity" evidence="4">
    <location>
        <begin position="441"/>
        <end position="461"/>
    </location>
</feature>
<dbReference type="Pfam" id="PF00620">
    <property type="entry name" value="RhoGAP"/>
    <property type="match status" value="1"/>
</dbReference>
<dbReference type="Gene3D" id="1.20.1270.60">
    <property type="entry name" value="Arfaptin homology (AH) domain/BAR domain"/>
    <property type="match status" value="1"/>
</dbReference>
<evidence type="ECO:0000313" key="7">
    <source>
        <dbReference type="EMBL" id="ODQ44565.1"/>
    </source>
</evidence>
<proteinExistence type="predicted"/>
<dbReference type="EMBL" id="KV454006">
    <property type="protein sequence ID" value="ODQ44565.1"/>
    <property type="molecule type" value="Genomic_DNA"/>
</dbReference>
<dbReference type="SMART" id="SM00324">
    <property type="entry name" value="RhoGAP"/>
    <property type="match status" value="1"/>
</dbReference>
<name>A0A1E3NEJ8_9ASCO</name>
<dbReference type="InterPro" id="IPR000198">
    <property type="entry name" value="RhoGAP_dom"/>
</dbReference>
<dbReference type="InterPro" id="IPR050729">
    <property type="entry name" value="Rho-GAP"/>
</dbReference>
<dbReference type="PROSITE" id="PS51741">
    <property type="entry name" value="F_BAR"/>
    <property type="match status" value="1"/>
</dbReference>
<dbReference type="Pfam" id="PF00611">
    <property type="entry name" value="FCH"/>
    <property type="match status" value="1"/>
</dbReference>
<evidence type="ECO:0000259" key="6">
    <source>
        <dbReference type="PROSITE" id="PS51741"/>
    </source>
</evidence>
<feature type="compositionally biased region" description="Polar residues" evidence="4">
    <location>
        <begin position="347"/>
        <end position="401"/>
    </location>
</feature>
<dbReference type="SUPFAM" id="SSF48350">
    <property type="entry name" value="GTPase activation domain, GAP"/>
    <property type="match status" value="1"/>
</dbReference>
<dbReference type="OrthoDB" id="437889at2759"/>
<evidence type="ECO:0000313" key="8">
    <source>
        <dbReference type="Proteomes" id="UP000094455"/>
    </source>
</evidence>
<dbReference type="RefSeq" id="XP_019015678.1">
    <property type="nucleotide sequence ID" value="XM_019161838.1"/>
</dbReference>
<evidence type="ECO:0000256" key="2">
    <source>
        <dbReference type="PROSITE-ProRule" id="PRU01077"/>
    </source>
</evidence>
<dbReference type="SUPFAM" id="SSF103657">
    <property type="entry name" value="BAR/IMD domain-like"/>
    <property type="match status" value="1"/>
</dbReference>
<keyword evidence="2 3" id="KW-0175">Coiled coil</keyword>
<dbReference type="PANTHER" id="PTHR23176:SF128">
    <property type="entry name" value="RHO GTPASE-ACTIVATING PROTEIN RGD1"/>
    <property type="match status" value="1"/>
</dbReference>
<accession>A0A1E3NEJ8</accession>
<evidence type="ECO:0000256" key="4">
    <source>
        <dbReference type="SAM" id="MobiDB-lite"/>
    </source>
</evidence>
<feature type="region of interest" description="Disordered" evidence="4">
    <location>
        <begin position="312"/>
        <end position="472"/>
    </location>
</feature>
<dbReference type="GO" id="GO:0005938">
    <property type="term" value="C:cell cortex"/>
    <property type="evidence" value="ECO:0007669"/>
    <property type="project" value="UniProtKB-ARBA"/>
</dbReference>
<dbReference type="GeneID" id="30178525"/>
<reference evidence="7 8" key="1">
    <citation type="journal article" date="2016" name="Proc. Natl. Acad. Sci. U.S.A.">
        <title>Comparative genomics of biotechnologically important yeasts.</title>
        <authorList>
            <person name="Riley R."/>
            <person name="Haridas S."/>
            <person name="Wolfe K.H."/>
            <person name="Lopes M.R."/>
            <person name="Hittinger C.T."/>
            <person name="Goeker M."/>
            <person name="Salamov A.A."/>
            <person name="Wisecaver J.H."/>
            <person name="Long T.M."/>
            <person name="Calvey C.H."/>
            <person name="Aerts A.L."/>
            <person name="Barry K.W."/>
            <person name="Choi C."/>
            <person name="Clum A."/>
            <person name="Coughlan A.Y."/>
            <person name="Deshpande S."/>
            <person name="Douglass A.P."/>
            <person name="Hanson S.J."/>
            <person name="Klenk H.-P."/>
            <person name="LaButti K.M."/>
            <person name="Lapidus A."/>
            <person name="Lindquist E.A."/>
            <person name="Lipzen A.M."/>
            <person name="Meier-Kolthoff J.P."/>
            <person name="Ohm R.A."/>
            <person name="Otillar R.P."/>
            <person name="Pangilinan J.L."/>
            <person name="Peng Y."/>
            <person name="Rokas A."/>
            <person name="Rosa C.A."/>
            <person name="Scheuner C."/>
            <person name="Sibirny A.A."/>
            <person name="Slot J.C."/>
            <person name="Stielow J.B."/>
            <person name="Sun H."/>
            <person name="Kurtzman C.P."/>
            <person name="Blackwell M."/>
            <person name="Grigoriev I.V."/>
            <person name="Jeffries T.W."/>
        </authorList>
    </citation>
    <scope>NUCLEOTIDE SEQUENCE [LARGE SCALE GENOMIC DNA]</scope>
    <source>
        <strain evidence="7 8">NRRL Y-2026</strain>
    </source>
</reference>
<dbReference type="Gene3D" id="1.10.555.10">
    <property type="entry name" value="Rho GTPase activation protein"/>
    <property type="match status" value="1"/>
</dbReference>
<evidence type="ECO:0000259" key="5">
    <source>
        <dbReference type="PROSITE" id="PS50238"/>
    </source>
</evidence>
<dbReference type="AlphaFoldDB" id="A0A1E3NEJ8"/>
<keyword evidence="1" id="KW-0343">GTPase activation</keyword>
<dbReference type="InterPro" id="IPR031160">
    <property type="entry name" value="F_BAR_dom"/>
</dbReference>
<feature type="domain" description="Rho-GAP" evidence="5">
    <location>
        <begin position="479"/>
        <end position="670"/>
    </location>
</feature>
<feature type="coiled-coil region" evidence="3">
    <location>
        <begin position="181"/>
        <end position="215"/>
    </location>
</feature>
<dbReference type="Proteomes" id="UP000094455">
    <property type="component" value="Unassembled WGS sequence"/>
</dbReference>
<dbReference type="InterPro" id="IPR001060">
    <property type="entry name" value="FCH_dom"/>
</dbReference>
<dbReference type="GO" id="GO:0005933">
    <property type="term" value="C:cellular bud"/>
    <property type="evidence" value="ECO:0007669"/>
    <property type="project" value="UniProtKB-ARBA"/>
</dbReference>
<sequence>MSNTNAPSSAELLQDDRVKAILASDSSFDILSQRLKQSVKACEEFSSYVTRKCHYEQKYSKEVARTTNHCNHSIVTNNLIVQGSFIQSLQKVIQFDEKVNGVRDPYITALQTISNQLESLAHHFTTLRKQLKEKGNRAEKEVIDAINLAKKARNKYWNLCSELEKVRNSDKNQTKITLQGRKTNSQQEEDLKSKIKDAEDEYNKKANTSQRLKNVLIKTHRPNIANDFKNLIVELDYAMQIQLQKYSIYTESLVVGMGNQINPINGSDSMKKIATSVDVEKCLYYYLKGSTVKSNENLEPVDFTRHPIVGGILPKPKSTTAATLSNNSGKANNNTTTNKALATATGSTTNNINSKPATHMNSNPTFNTSVNSNLSPPFTSPTKNTQTSQSEFRSPASSNSDAIIPPIPSLENKAPPAYSSLDPGRHSPLLNGPRPVESEINANSSTSSFNDNSINFNNGDNPVESSPASTSEEGKLFGLPLEVLDINEEAVPMFVTKCITMIETYGSNSEGVYRLSPNKANLEELQVALDKNPENLSLLEPQDTTNVSSEYVYLIASLMKRFFAMLPEPLLTNEQRDVYLQAAQLSDKTERQTKMHQLVFELPDSNYFTLRDLLGHFKRLIQMPRVRMDSKNISIVWANNLLGGDFNSKEELDVQQRVVEDLIAFAPFIFTYEEEGTEQ</sequence>
<feature type="compositionally biased region" description="Low complexity" evidence="4">
    <location>
        <begin position="323"/>
        <end position="346"/>
    </location>
</feature>
<gene>
    <name evidence="7" type="ORF">PICMEDRAFT_17989</name>
</gene>
<evidence type="ECO:0000256" key="1">
    <source>
        <dbReference type="ARBA" id="ARBA00022468"/>
    </source>
</evidence>
<organism evidence="7 8">
    <name type="scientific">Pichia membranifaciens NRRL Y-2026</name>
    <dbReference type="NCBI Taxonomy" id="763406"/>
    <lineage>
        <taxon>Eukaryota</taxon>
        <taxon>Fungi</taxon>
        <taxon>Dikarya</taxon>
        <taxon>Ascomycota</taxon>
        <taxon>Saccharomycotina</taxon>
        <taxon>Pichiomycetes</taxon>
        <taxon>Pichiales</taxon>
        <taxon>Pichiaceae</taxon>
        <taxon>Pichia</taxon>
    </lineage>
</organism>
<protein>
    <recommendedName>
        <fullName evidence="9">Rho-GAP domain-containing protein</fullName>
    </recommendedName>
</protein>